<evidence type="ECO:0000256" key="4">
    <source>
        <dbReference type="SAM" id="SignalP"/>
    </source>
</evidence>
<evidence type="ECO:0000259" key="5">
    <source>
        <dbReference type="Pfam" id="PF00496"/>
    </source>
</evidence>
<keyword evidence="2" id="KW-0813">Transport</keyword>
<dbReference type="CDD" id="cd00995">
    <property type="entry name" value="PBP2_NikA_DppA_OppA_like"/>
    <property type="match status" value="1"/>
</dbReference>
<dbReference type="Pfam" id="PF00496">
    <property type="entry name" value="SBP_bac_5"/>
    <property type="match status" value="1"/>
</dbReference>
<dbReference type="PANTHER" id="PTHR30290">
    <property type="entry name" value="PERIPLASMIC BINDING COMPONENT OF ABC TRANSPORTER"/>
    <property type="match status" value="1"/>
</dbReference>
<feature type="signal peptide" evidence="4">
    <location>
        <begin position="1"/>
        <end position="20"/>
    </location>
</feature>
<dbReference type="GO" id="GO:0015833">
    <property type="term" value="P:peptide transport"/>
    <property type="evidence" value="ECO:0007669"/>
    <property type="project" value="TreeGrafter"/>
</dbReference>
<keyword evidence="3 4" id="KW-0732">Signal</keyword>
<protein>
    <submittedName>
        <fullName evidence="6">ABC transporter substrate-binding protein</fullName>
    </submittedName>
</protein>
<evidence type="ECO:0000256" key="3">
    <source>
        <dbReference type="ARBA" id="ARBA00022729"/>
    </source>
</evidence>
<comment type="similarity">
    <text evidence="1">Belongs to the bacterial solute-binding protein 5 family.</text>
</comment>
<evidence type="ECO:0000313" key="7">
    <source>
        <dbReference type="Proteomes" id="UP000574690"/>
    </source>
</evidence>
<dbReference type="GO" id="GO:0043190">
    <property type="term" value="C:ATP-binding cassette (ABC) transporter complex"/>
    <property type="evidence" value="ECO:0007669"/>
    <property type="project" value="InterPro"/>
</dbReference>
<dbReference type="InterPro" id="IPR039424">
    <property type="entry name" value="SBP_5"/>
</dbReference>
<dbReference type="InterPro" id="IPR000914">
    <property type="entry name" value="SBP_5_dom"/>
</dbReference>
<dbReference type="Gene3D" id="3.40.190.10">
    <property type="entry name" value="Periplasmic binding protein-like II"/>
    <property type="match status" value="1"/>
</dbReference>
<dbReference type="PANTHER" id="PTHR30290:SF9">
    <property type="entry name" value="OLIGOPEPTIDE-BINDING PROTEIN APPA"/>
    <property type="match status" value="1"/>
</dbReference>
<feature type="chain" id="PRO_5039137492" evidence="4">
    <location>
        <begin position="21"/>
        <end position="530"/>
    </location>
</feature>
<feature type="domain" description="Solute-binding protein family 5" evidence="5">
    <location>
        <begin position="79"/>
        <end position="442"/>
    </location>
</feature>
<dbReference type="PIRSF" id="PIRSF002741">
    <property type="entry name" value="MppA"/>
    <property type="match status" value="1"/>
</dbReference>
<dbReference type="Proteomes" id="UP000574690">
    <property type="component" value="Unassembled WGS sequence"/>
</dbReference>
<dbReference type="InterPro" id="IPR030678">
    <property type="entry name" value="Peptide/Ni-bd"/>
</dbReference>
<dbReference type="GO" id="GO:1904680">
    <property type="term" value="F:peptide transmembrane transporter activity"/>
    <property type="evidence" value="ECO:0007669"/>
    <property type="project" value="TreeGrafter"/>
</dbReference>
<dbReference type="SUPFAM" id="SSF53850">
    <property type="entry name" value="Periplasmic binding protein-like II"/>
    <property type="match status" value="1"/>
</dbReference>
<dbReference type="EMBL" id="JABFXE010000927">
    <property type="protein sequence ID" value="NUQ91203.1"/>
    <property type="molecule type" value="Genomic_DNA"/>
</dbReference>
<comment type="caution">
    <text evidence="6">The sequence shown here is derived from an EMBL/GenBank/DDBJ whole genome shotgun (WGS) entry which is preliminary data.</text>
</comment>
<dbReference type="PROSITE" id="PS51257">
    <property type="entry name" value="PROKAR_LIPOPROTEIN"/>
    <property type="match status" value="1"/>
</dbReference>
<gene>
    <name evidence="6" type="ORF">HOQ43_22395</name>
</gene>
<dbReference type="GO" id="GO:0042597">
    <property type="term" value="C:periplasmic space"/>
    <property type="evidence" value="ECO:0007669"/>
    <property type="project" value="UniProtKB-ARBA"/>
</dbReference>
<evidence type="ECO:0000256" key="1">
    <source>
        <dbReference type="ARBA" id="ARBA00005695"/>
    </source>
</evidence>
<sequence length="530" mass="56866">MIKRTQVMVGVMVAVALVIAGCGTGANSGGSDAKGQAIAQLRVGSASVPTLDYTKSAFGYHGLGNLVLEPLLIRDPSGELKPWLAESWEQPTPTTYVYRLRKGVKFSNGNELTAEDVAFALNVYRQPGSTNAYNFPPALKSIEATDKYTVRVTLGERNAAWALVPARNQLGIFEKSFYEKNKSTYGQPGTGVVGTGPWKLDTFDPTSAAKLSANAAYWGGRVPIQSITWTFFSSETSAATAFRAKQLDVYFPQGNRAFASTANIKLVTAPDTRSFGQFSMNTLVPPWNDVHVRRAVAHALDKQSLIEAWGGYARPSDYFIPPKLLEQLGSAQEVEQALADVPTYPHDLAKAKAEMAKSAFPDGVDVTLMSGDSSAFSNVSQAIVAQLGKIGIRAKLDVKPPSAAVAQVIGRDREAVPSFVTTVGGTSADPGAAYDFAIGSANAAEGKFNTTNWSTPKVDKLIADGFSTTDAAKRLAIYAELNREFAENVPFVPLFLPEATLALSSQYSWPAFNGFFALDRPWALGIGYAR</sequence>
<accession>A0A850CH81</accession>
<organism evidence="6 7">
    <name type="scientific">Glycomyces artemisiae</name>
    <dbReference type="NCBI Taxonomy" id="1076443"/>
    <lineage>
        <taxon>Bacteria</taxon>
        <taxon>Bacillati</taxon>
        <taxon>Actinomycetota</taxon>
        <taxon>Actinomycetes</taxon>
        <taxon>Glycomycetales</taxon>
        <taxon>Glycomycetaceae</taxon>
        <taxon>Glycomyces</taxon>
    </lineage>
</organism>
<reference evidence="6 7" key="1">
    <citation type="submission" date="2020-05" db="EMBL/GenBank/DDBJ databases">
        <title>DNA-SIP metagenomic assembled genomes.</title>
        <authorList>
            <person name="Yu J."/>
        </authorList>
    </citation>
    <scope>NUCLEOTIDE SEQUENCE [LARGE SCALE GENOMIC DNA]</scope>
    <source>
        <strain evidence="6">Bin5.27</strain>
    </source>
</reference>
<dbReference type="Gene3D" id="3.10.105.10">
    <property type="entry name" value="Dipeptide-binding Protein, Domain 3"/>
    <property type="match status" value="1"/>
</dbReference>
<proteinExistence type="inferred from homology"/>
<name>A0A850CH81_9ACTN</name>
<evidence type="ECO:0000313" key="6">
    <source>
        <dbReference type="EMBL" id="NUQ91203.1"/>
    </source>
</evidence>
<dbReference type="AlphaFoldDB" id="A0A850CH81"/>
<evidence type="ECO:0000256" key="2">
    <source>
        <dbReference type="ARBA" id="ARBA00022448"/>
    </source>
</evidence>